<evidence type="ECO:0000256" key="1">
    <source>
        <dbReference type="SAM" id="MobiDB-lite"/>
    </source>
</evidence>
<protein>
    <submittedName>
        <fullName evidence="2">Uncharacterized protein</fullName>
    </submittedName>
</protein>
<evidence type="ECO:0000313" key="3">
    <source>
        <dbReference type="Proteomes" id="UP001175226"/>
    </source>
</evidence>
<dbReference type="AlphaFoldDB" id="A0AA39J5T4"/>
<comment type="caution">
    <text evidence="2">The sequence shown here is derived from an EMBL/GenBank/DDBJ whole genome shotgun (WGS) entry which is preliminary data.</text>
</comment>
<organism evidence="2 3">
    <name type="scientific">Armillaria borealis</name>
    <dbReference type="NCBI Taxonomy" id="47425"/>
    <lineage>
        <taxon>Eukaryota</taxon>
        <taxon>Fungi</taxon>
        <taxon>Dikarya</taxon>
        <taxon>Basidiomycota</taxon>
        <taxon>Agaricomycotina</taxon>
        <taxon>Agaricomycetes</taxon>
        <taxon>Agaricomycetidae</taxon>
        <taxon>Agaricales</taxon>
        <taxon>Marasmiineae</taxon>
        <taxon>Physalacriaceae</taxon>
        <taxon>Armillaria</taxon>
    </lineage>
</organism>
<keyword evidence="3" id="KW-1185">Reference proteome</keyword>
<gene>
    <name evidence="2" type="ORF">EV421DRAFT_1909148</name>
</gene>
<feature type="region of interest" description="Disordered" evidence="1">
    <location>
        <begin position="90"/>
        <end position="134"/>
    </location>
</feature>
<reference evidence="2" key="1">
    <citation type="submission" date="2023-06" db="EMBL/GenBank/DDBJ databases">
        <authorList>
            <consortium name="Lawrence Berkeley National Laboratory"/>
            <person name="Ahrendt S."/>
            <person name="Sahu N."/>
            <person name="Indic B."/>
            <person name="Wong-Bajracharya J."/>
            <person name="Merenyi Z."/>
            <person name="Ke H.-M."/>
            <person name="Monk M."/>
            <person name="Kocsube S."/>
            <person name="Drula E."/>
            <person name="Lipzen A."/>
            <person name="Balint B."/>
            <person name="Henrissat B."/>
            <person name="Andreopoulos B."/>
            <person name="Martin F.M."/>
            <person name="Harder C.B."/>
            <person name="Rigling D."/>
            <person name="Ford K.L."/>
            <person name="Foster G.D."/>
            <person name="Pangilinan J."/>
            <person name="Papanicolaou A."/>
            <person name="Barry K."/>
            <person name="LaButti K."/>
            <person name="Viragh M."/>
            <person name="Koriabine M."/>
            <person name="Yan M."/>
            <person name="Riley R."/>
            <person name="Champramary S."/>
            <person name="Plett K.L."/>
            <person name="Tsai I.J."/>
            <person name="Slot J."/>
            <person name="Sipos G."/>
            <person name="Plett J."/>
            <person name="Nagy L.G."/>
            <person name="Grigoriev I.V."/>
        </authorList>
    </citation>
    <scope>NUCLEOTIDE SEQUENCE</scope>
    <source>
        <strain evidence="2">FPL87.14</strain>
    </source>
</reference>
<sequence>MFYNPSQQDLTSRDLERLTQFVQDYQEAQIRDILDPGFLHGWLNKLAEYWMFRSHIVNNGVFGNRGDSEHRVAITRLRKILHAALIWASSQAQADDISSRNTHSTRECPFPPPPPPSTPIPRFREQTNTIHSSG</sequence>
<dbReference type="Proteomes" id="UP001175226">
    <property type="component" value="Unassembled WGS sequence"/>
</dbReference>
<name>A0AA39J5T4_9AGAR</name>
<accession>A0AA39J5T4</accession>
<dbReference type="EMBL" id="JAUEPT010000068">
    <property type="protein sequence ID" value="KAK0434848.1"/>
    <property type="molecule type" value="Genomic_DNA"/>
</dbReference>
<proteinExistence type="predicted"/>
<feature type="compositionally biased region" description="Pro residues" evidence="1">
    <location>
        <begin position="109"/>
        <end position="119"/>
    </location>
</feature>
<evidence type="ECO:0000313" key="2">
    <source>
        <dbReference type="EMBL" id="KAK0434848.1"/>
    </source>
</evidence>